<accession>A0AAI9T6Q8</accession>
<dbReference type="Proteomes" id="UP001227192">
    <property type="component" value="Unassembled WGS sequence"/>
</dbReference>
<proteinExistence type="predicted"/>
<gene>
    <name evidence="2" type="ORF">VN97_g11702</name>
</gene>
<feature type="region of interest" description="Disordered" evidence="1">
    <location>
        <begin position="311"/>
        <end position="335"/>
    </location>
</feature>
<dbReference type="GO" id="GO:0016192">
    <property type="term" value="P:vesicle-mediated transport"/>
    <property type="evidence" value="ECO:0007669"/>
    <property type="project" value="InterPro"/>
</dbReference>
<dbReference type="EMBL" id="LACB01000688">
    <property type="protein sequence ID" value="KAJ9481762.1"/>
    <property type="molecule type" value="Genomic_DNA"/>
</dbReference>
<reference evidence="2" key="2">
    <citation type="journal article" date="2016" name="Fungal Biol.">
        <title>Ochratoxin A production by Penicillium thymicola.</title>
        <authorList>
            <person name="Nguyen H.D.T."/>
            <person name="McMullin D.R."/>
            <person name="Ponomareva E."/>
            <person name="Riley R."/>
            <person name="Pomraning K.R."/>
            <person name="Baker S.E."/>
            <person name="Seifert K.A."/>
        </authorList>
    </citation>
    <scope>NUCLEOTIDE SEQUENCE</scope>
    <source>
        <strain evidence="2">DAOM 180753</strain>
    </source>
</reference>
<feature type="compositionally biased region" description="Pro residues" evidence="1">
    <location>
        <begin position="8"/>
        <end position="29"/>
    </location>
</feature>
<evidence type="ECO:0000256" key="1">
    <source>
        <dbReference type="SAM" id="MobiDB-lite"/>
    </source>
</evidence>
<protein>
    <recommendedName>
        <fullName evidence="4">Alpha/gamma-adaptin-binding protein p34</fullName>
    </recommendedName>
</protein>
<feature type="region of interest" description="Disordered" evidence="1">
    <location>
        <begin position="106"/>
        <end position="126"/>
    </location>
</feature>
<dbReference type="Gene3D" id="3.40.50.11960">
    <property type="match status" value="1"/>
</dbReference>
<organism evidence="2 3">
    <name type="scientific">Penicillium thymicola</name>
    <dbReference type="NCBI Taxonomy" id="293382"/>
    <lineage>
        <taxon>Eukaryota</taxon>
        <taxon>Fungi</taxon>
        <taxon>Dikarya</taxon>
        <taxon>Ascomycota</taxon>
        <taxon>Pezizomycotina</taxon>
        <taxon>Eurotiomycetes</taxon>
        <taxon>Eurotiomycetidae</taxon>
        <taxon>Eurotiales</taxon>
        <taxon>Aspergillaceae</taxon>
        <taxon>Penicillium</taxon>
    </lineage>
</organism>
<dbReference type="InterPro" id="IPR034627">
    <property type="entry name" value="Irc6"/>
</dbReference>
<dbReference type="PANTHER" id="PTHR28043:SF1">
    <property type="entry name" value="INCREASED RECOMBINATION CENTERS PROTEIN 6"/>
    <property type="match status" value="1"/>
</dbReference>
<comment type="caution">
    <text evidence="2">The sequence shown here is derived from an EMBL/GenBank/DDBJ whole genome shotgun (WGS) entry which is preliminary data.</text>
</comment>
<sequence>SLTGVPVVDPPQQPAPSPTSSSTPPPPPTSTFAGYTTHSPLRLETKYYTTEVPVWVDEIPLAIHGLDTQSTPAPAPTAEQWKTEFLSTEAEIVREAVGALVVCAHTPRDATPPPGSNANADPAERPDVRALRDLMRGIGAVKERIDEERGGLGDVPGVFVLIGSRKGAASAPAGQRGPKDPDAELRLGIDDEDLGGVETVPFSVGWWEDQFFDMGLLGWEVVEWDPKEGLEVETRNQYGEREGMPRIKEVLETHDWSMVGGDSGLDGDNDPGVDSEGDLQDQLLGMGGSRGFGDEVHELEREMFGLRMAIERGGGDGDERDHSDHDDGEDEIDVESMEALMMRMQAIKDMSSELPEGERKQFAAKAVQDIMRDL</sequence>
<evidence type="ECO:0000313" key="3">
    <source>
        <dbReference type="Proteomes" id="UP001227192"/>
    </source>
</evidence>
<name>A0AAI9T6Q8_PENTH</name>
<dbReference type="GO" id="GO:0030674">
    <property type="term" value="F:protein-macromolecule adaptor activity"/>
    <property type="evidence" value="ECO:0007669"/>
    <property type="project" value="TreeGrafter"/>
</dbReference>
<feature type="region of interest" description="Disordered" evidence="1">
    <location>
        <begin position="1"/>
        <end position="37"/>
    </location>
</feature>
<dbReference type="AlphaFoldDB" id="A0AAI9T6Q8"/>
<feature type="non-terminal residue" evidence="2">
    <location>
        <position position="1"/>
    </location>
</feature>
<keyword evidence="3" id="KW-1185">Reference proteome</keyword>
<feature type="compositionally biased region" description="Acidic residues" evidence="1">
    <location>
        <begin position="326"/>
        <end position="335"/>
    </location>
</feature>
<dbReference type="Pfam" id="PF10199">
    <property type="entry name" value="Adaptin_binding"/>
    <property type="match status" value="1"/>
</dbReference>
<reference evidence="2" key="1">
    <citation type="submission" date="2015-06" db="EMBL/GenBank/DDBJ databases">
        <authorList>
            <person name="Nguyen H."/>
        </authorList>
    </citation>
    <scope>NUCLEOTIDE SEQUENCE</scope>
    <source>
        <strain evidence="2">DAOM 180753</strain>
    </source>
</reference>
<evidence type="ECO:0000313" key="2">
    <source>
        <dbReference type="EMBL" id="KAJ9481762.1"/>
    </source>
</evidence>
<dbReference type="PANTHER" id="PTHR28043">
    <property type="entry name" value="INCREASED RECOMBINATION CENTERS PROTEIN 6"/>
    <property type="match status" value="1"/>
</dbReference>
<feature type="compositionally biased region" description="Basic and acidic residues" evidence="1">
    <location>
        <begin position="311"/>
        <end position="325"/>
    </location>
</feature>
<evidence type="ECO:0008006" key="4">
    <source>
        <dbReference type="Google" id="ProtNLM"/>
    </source>
</evidence>